<dbReference type="SMART" id="SM00184">
    <property type="entry name" value="RING"/>
    <property type="match status" value="1"/>
</dbReference>
<keyword evidence="1 4" id="KW-0479">Metal-binding</keyword>
<dbReference type="Pfam" id="PF02176">
    <property type="entry name" value="zf-TRAF"/>
    <property type="match status" value="1"/>
</dbReference>
<dbReference type="GO" id="GO:0008270">
    <property type="term" value="F:zinc ion binding"/>
    <property type="evidence" value="ECO:0007669"/>
    <property type="project" value="UniProtKB-KW"/>
</dbReference>
<evidence type="ECO:0000259" key="7">
    <source>
        <dbReference type="PROSITE" id="PS50145"/>
    </source>
</evidence>
<evidence type="ECO:0000256" key="3">
    <source>
        <dbReference type="ARBA" id="ARBA00022833"/>
    </source>
</evidence>
<evidence type="ECO:0000256" key="5">
    <source>
        <dbReference type="SAM" id="MobiDB-lite"/>
    </source>
</evidence>
<dbReference type="Proteomes" id="UP000838412">
    <property type="component" value="Chromosome 16"/>
</dbReference>
<evidence type="ECO:0000313" key="8">
    <source>
        <dbReference type="EMBL" id="CAH1247927.1"/>
    </source>
</evidence>
<dbReference type="Gene3D" id="1.20.5.390">
    <property type="entry name" value="L1 transposable element, trimerization domain"/>
    <property type="match status" value="1"/>
</dbReference>
<feature type="compositionally biased region" description="Basic and acidic residues" evidence="5">
    <location>
        <begin position="256"/>
        <end position="267"/>
    </location>
</feature>
<keyword evidence="9" id="KW-1185">Reference proteome</keyword>
<feature type="domain" description="RING-type" evidence="6">
    <location>
        <begin position="18"/>
        <end position="57"/>
    </location>
</feature>
<keyword evidence="2 4" id="KW-0863">Zinc-finger</keyword>
<organism evidence="8 9">
    <name type="scientific">Branchiostoma lanceolatum</name>
    <name type="common">Common lancelet</name>
    <name type="synonym">Amphioxus lanceolatum</name>
    <dbReference type="NCBI Taxonomy" id="7740"/>
    <lineage>
        <taxon>Eukaryota</taxon>
        <taxon>Metazoa</taxon>
        <taxon>Chordata</taxon>
        <taxon>Cephalochordata</taxon>
        <taxon>Leptocardii</taxon>
        <taxon>Amphioxiformes</taxon>
        <taxon>Branchiostomatidae</taxon>
        <taxon>Branchiostoma</taxon>
    </lineage>
</organism>
<dbReference type="InterPro" id="IPR001293">
    <property type="entry name" value="Znf_TRAF"/>
</dbReference>
<dbReference type="InterPro" id="IPR017907">
    <property type="entry name" value="Znf_RING_CS"/>
</dbReference>
<dbReference type="PANTHER" id="PTHR10131:SF94">
    <property type="entry name" value="TNF RECEPTOR-ASSOCIATED FACTOR 4"/>
    <property type="match status" value="1"/>
</dbReference>
<evidence type="ECO:0000313" key="9">
    <source>
        <dbReference type="Proteomes" id="UP000838412"/>
    </source>
</evidence>
<dbReference type="OrthoDB" id="9971719at2759"/>
<dbReference type="OMA" id="CMVTCPL"/>
<evidence type="ECO:0000256" key="2">
    <source>
        <dbReference type="ARBA" id="ARBA00022771"/>
    </source>
</evidence>
<feature type="zinc finger region" description="TRAF-type" evidence="4">
    <location>
        <begin position="101"/>
        <end position="150"/>
    </location>
</feature>
<dbReference type="PROSITE" id="PS50089">
    <property type="entry name" value="ZF_RING_2"/>
    <property type="match status" value="1"/>
</dbReference>
<reference evidence="8" key="1">
    <citation type="submission" date="2022-01" db="EMBL/GenBank/DDBJ databases">
        <authorList>
            <person name="Braso-Vives M."/>
        </authorList>
    </citation>
    <scope>NUCLEOTIDE SEQUENCE</scope>
</reference>
<dbReference type="AlphaFoldDB" id="A0A8K0EGE2"/>
<dbReference type="PROSITE" id="PS00518">
    <property type="entry name" value="ZF_RING_1"/>
    <property type="match status" value="1"/>
</dbReference>
<dbReference type="InterPro" id="IPR013083">
    <property type="entry name" value="Znf_RING/FYVE/PHD"/>
</dbReference>
<dbReference type="Pfam" id="PF13923">
    <property type="entry name" value="zf-C3HC4_2"/>
    <property type="match status" value="1"/>
</dbReference>
<evidence type="ECO:0000256" key="1">
    <source>
        <dbReference type="ARBA" id="ARBA00022723"/>
    </source>
</evidence>
<feature type="domain" description="TRAF-type" evidence="7">
    <location>
        <begin position="101"/>
        <end position="150"/>
    </location>
</feature>
<dbReference type="PANTHER" id="PTHR10131">
    <property type="entry name" value="TNF RECEPTOR ASSOCIATED FACTOR"/>
    <property type="match status" value="1"/>
</dbReference>
<accession>A0A8K0EGE2</accession>
<dbReference type="SUPFAM" id="SSF57850">
    <property type="entry name" value="RING/U-box"/>
    <property type="match status" value="1"/>
</dbReference>
<dbReference type="InterPro" id="IPR001841">
    <property type="entry name" value="Znf_RING"/>
</dbReference>
<dbReference type="EMBL" id="OV696701">
    <property type="protein sequence ID" value="CAH1247927.1"/>
    <property type="molecule type" value="Genomic_DNA"/>
</dbReference>
<evidence type="ECO:0000256" key="4">
    <source>
        <dbReference type="PROSITE-ProRule" id="PRU00207"/>
    </source>
</evidence>
<proteinExistence type="predicted"/>
<feature type="region of interest" description="Disordered" evidence="5">
    <location>
        <begin position="254"/>
        <end position="290"/>
    </location>
</feature>
<sequence>MGVLKVLFLDEIPDDCTCAVCHEVLESPREFARCQHAFCEGCILPWLDSHDSCPTCRAPVTSSDLRHLHRIWREKLYQLLMRCEFHDAGCDVTMPFKKRDAHIEECEFVTVVCPNQPCNVRLPRAEMPDHTEVCQHRLVSCNKGCEMEISYGLMGEHNCIRALRHEVNNLHKEQQNLFKALKKDRDERMKLEKFVHDQACAMEDLTDLIESLTTAHKGTECEEKKSGDACAAVPCTEKRTISLPRLAPLHTQMRLNSERSRDRERAGLRTPKRKAAHCGVQHQPFGSSSP</sequence>
<evidence type="ECO:0000259" key="6">
    <source>
        <dbReference type="PROSITE" id="PS50089"/>
    </source>
</evidence>
<protein>
    <submittedName>
        <fullName evidence="8">RNF151 protein</fullName>
    </submittedName>
</protein>
<dbReference type="Gene3D" id="3.30.40.10">
    <property type="entry name" value="Zinc/RING finger domain, C3HC4 (zinc finger)"/>
    <property type="match status" value="2"/>
</dbReference>
<dbReference type="PROSITE" id="PS50145">
    <property type="entry name" value="ZF_TRAF"/>
    <property type="match status" value="1"/>
</dbReference>
<dbReference type="SUPFAM" id="SSF49599">
    <property type="entry name" value="TRAF domain-like"/>
    <property type="match status" value="1"/>
</dbReference>
<gene>
    <name evidence="8" type="primary">RNF151</name>
    <name evidence="8" type="ORF">BLAG_LOCUS9445</name>
</gene>
<name>A0A8K0EGE2_BRALA</name>
<keyword evidence="3 4" id="KW-0862">Zinc</keyword>